<feature type="transmembrane region" description="Helical" evidence="1">
    <location>
        <begin position="275"/>
        <end position="292"/>
    </location>
</feature>
<keyword evidence="1" id="KW-0472">Membrane</keyword>
<evidence type="ECO:0000313" key="2">
    <source>
        <dbReference type="EMBL" id="MDI9259800.1"/>
    </source>
</evidence>
<comment type="caution">
    <text evidence="2">The sequence shown here is derived from an EMBL/GenBank/DDBJ whole genome shotgun (WGS) entry which is preliminary data.</text>
</comment>
<protein>
    <submittedName>
        <fullName evidence="2">ABC transporter permease</fullName>
    </submittedName>
</protein>
<dbReference type="Pfam" id="PF12679">
    <property type="entry name" value="ABC2_membrane_2"/>
    <property type="match status" value="1"/>
</dbReference>
<evidence type="ECO:0000313" key="3">
    <source>
        <dbReference type="Proteomes" id="UP001529245"/>
    </source>
</evidence>
<keyword evidence="1" id="KW-0812">Transmembrane</keyword>
<feature type="transmembrane region" description="Helical" evidence="1">
    <location>
        <begin position="326"/>
        <end position="346"/>
    </location>
</feature>
<organism evidence="2 3">
    <name type="scientific">Alicyclobacillus sendaiensis PA2</name>
    <dbReference type="NCBI Taxonomy" id="3029425"/>
    <lineage>
        <taxon>Bacteria</taxon>
        <taxon>Bacillati</taxon>
        <taxon>Bacillota</taxon>
        <taxon>Bacilli</taxon>
        <taxon>Bacillales</taxon>
        <taxon>Alicyclobacillaceae</taxon>
        <taxon>Alicyclobacillus</taxon>
    </lineage>
</organism>
<dbReference type="PANTHER" id="PTHR37305">
    <property type="entry name" value="INTEGRAL MEMBRANE PROTEIN-RELATED"/>
    <property type="match status" value="1"/>
</dbReference>
<keyword evidence="1" id="KW-1133">Transmembrane helix</keyword>
<name>A0ABT6XXX0_ALISE</name>
<keyword evidence="3" id="KW-1185">Reference proteome</keyword>
<proteinExistence type="predicted"/>
<dbReference type="EMBL" id="JASGCB010000007">
    <property type="protein sequence ID" value="MDI9259800.1"/>
    <property type="molecule type" value="Genomic_DNA"/>
</dbReference>
<sequence length="356" mass="38334">MTLWRVVQNEWMKLVRRRRLAVVVVLALCLVGMFALGEHHEKQIYSRVPTQAEVSADWKANAQANLRAAEAQLRLLKGSSANSAGAAQTLAELQQNVQEDRYRLARDVAPLSPNLLDGWSETSQFVGAATKTFIPLLVVILVGDMVAGEMTQGTIKLLVVRPVRRRTLLLGKWLVSAASAAALSFLLCFAFLGVALAIDGPQGAMQPEWLNVHVRFFTQPGALQATPVAVYDHAVLWPMWQAFLLQSALVAGAMVAVASIAFTCSVLFPSAMVSTSAAMGSIIIGFVVSAMARGQSWVRMLFTTHLSLYGDLAGGTSFTIGSPVTLAQGVAVLLAWTVVLVAASFLRFGRQDILNA</sequence>
<dbReference type="PANTHER" id="PTHR37305:SF1">
    <property type="entry name" value="MEMBRANE PROTEIN"/>
    <property type="match status" value="1"/>
</dbReference>
<feature type="transmembrane region" description="Helical" evidence="1">
    <location>
        <begin position="243"/>
        <end position="268"/>
    </location>
</feature>
<dbReference type="Proteomes" id="UP001529245">
    <property type="component" value="Unassembled WGS sequence"/>
</dbReference>
<evidence type="ECO:0000256" key="1">
    <source>
        <dbReference type="SAM" id="Phobius"/>
    </source>
</evidence>
<feature type="transmembrane region" description="Helical" evidence="1">
    <location>
        <begin position="20"/>
        <end position="37"/>
    </location>
</feature>
<feature type="transmembrane region" description="Helical" evidence="1">
    <location>
        <begin position="125"/>
        <end position="147"/>
    </location>
</feature>
<feature type="transmembrane region" description="Helical" evidence="1">
    <location>
        <begin position="168"/>
        <end position="198"/>
    </location>
</feature>
<gene>
    <name evidence="2" type="ORF">QID03_06320</name>
</gene>
<dbReference type="RefSeq" id="WP_283203337.1">
    <property type="nucleotide sequence ID" value="NZ_JASGCB010000007.1"/>
</dbReference>
<accession>A0ABT6XXX0</accession>
<reference evidence="2 3" key="1">
    <citation type="submission" date="2023-04" db="EMBL/GenBank/DDBJ databases">
        <title>A. sendaiensis sub sp. chiapanensis a novel subspecie with specific adaptation in bacterial cell wall isolated from an active volcano.</title>
        <authorList>
            <person name="Alvarez Gutierrez P.E."/>
            <person name="Ortiz Cortes L.Y."/>
        </authorList>
    </citation>
    <scope>NUCLEOTIDE SEQUENCE [LARGE SCALE GENOMIC DNA]</scope>
    <source>
        <strain evidence="2 3">PA2</strain>
    </source>
</reference>